<dbReference type="Gene3D" id="1.10.10.10">
    <property type="entry name" value="Winged helix-like DNA-binding domain superfamily/Winged helix DNA-binding domain"/>
    <property type="match status" value="1"/>
</dbReference>
<dbReference type="InterPro" id="IPR037057">
    <property type="entry name" value="DNA_rep_MutH/T2_RE_sf"/>
</dbReference>
<evidence type="ECO:0000256" key="2">
    <source>
        <dbReference type="ARBA" id="ARBA00022759"/>
    </source>
</evidence>
<feature type="region of interest" description="Disordered" evidence="4">
    <location>
        <begin position="35"/>
        <end position="54"/>
    </location>
</feature>
<evidence type="ECO:0000256" key="1">
    <source>
        <dbReference type="ARBA" id="ARBA00022722"/>
    </source>
</evidence>
<evidence type="ECO:0000259" key="5">
    <source>
        <dbReference type="Pfam" id="PF09126"/>
    </source>
</evidence>
<gene>
    <name evidence="6" type="ORF">SSPO_061020</name>
</gene>
<evidence type="ECO:0000313" key="7">
    <source>
        <dbReference type="Proteomes" id="UP000463951"/>
    </source>
</evidence>
<keyword evidence="1" id="KW-0540">Nuclease</keyword>
<dbReference type="EMBL" id="AP019620">
    <property type="protein sequence ID" value="BBJ43384.1"/>
    <property type="molecule type" value="Genomic_DNA"/>
</dbReference>
<keyword evidence="2" id="KW-0255">Endonuclease</keyword>
<dbReference type="Pfam" id="PF09126">
    <property type="entry name" value="NaeI"/>
    <property type="match status" value="1"/>
</dbReference>
<reference evidence="6 7" key="1">
    <citation type="journal article" date="2020" name="Int. J. Syst. Evol. Microbiol.">
        <title>Reclassification of Streptomyces castelarensis and Streptomyces sporoclivatus as later heterotypic synonyms of Streptomyces antimycoticus.</title>
        <authorList>
            <person name="Komaki H."/>
            <person name="Tamura T."/>
        </authorList>
    </citation>
    <scope>NUCLEOTIDE SEQUENCE [LARGE SCALE GENOMIC DNA]</scope>
    <source>
        <strain evidence="6 7">NBRC 100767</strain>
    </source>
</reference>
<dbReference type="InterPro" id="IPR011335">
    <property type="entry name" value="Restrct_endonuc-II-like"/>
</dbReference>
<evidence type="ECO:0000313" key="6">
    <source>
        <dbReference type="EMBL" id="BBJ43384.1"/>
    </source>
</evidence>
<dbReference type="Proteomes" id="UP000463951">
    <property type="component" value="Chromosome"/>
</dbReference>
<dbReference type="GO" id="GO:0003677">
    <property type="term" value="F:DNA binding"/>
    <property type="evidence" value="ECO:0007669"/>
    <property type="project" value="InterPro"/>
</dbReference>
<dbReference type="AlphaFoldDB" id="A0A499UND1"/>
<proteinExistence type="predicted"/>
<accession>A0A499UND1</accession>
<dbReference type="GO" id="GO:0009036">
    <property type="term" value="F:type II site-specific deoxyribonuclease activity"/>
    <property type="evidence" value="ECO:0007669"/>
    <property type="project" value="InterPro"/>
</dbReference>
<dbReference type="REBASE" id="310705">
    <property type="entry name" value="Ssp100767ORF61030P"/>
</dbReference>
<evidence type="ECO:0000256" key="3">
    <source>
        <dbReference type="ARBA" id="ARBA00022801"/>
    </source>
</evidence>
<keyword evidence="3" id="KW-0378">Hydrolase</keyword>
<dbReference type="GO" id="GO:0009307">
    <property type="term" value="P:DNA restriction-modification system"/>
    <property type="evidence" value="ECO:0007669"/>
    <property type="project" value="InterPro"/>
</dbReference>
<sequence length="413" mass="47396">MPAARLQRVTIQEGLPFPQDAAQAGMQESRALAAKHSRRNNFRTWDPPRETMGRTPREWQIQSGLRQHVPDDLAPFVEWFNNQPEARERFRWALRDSLDELLDGSRTGRWAYQHLTKTEKTYLGTAVEVNLTKEFDIDNGADLDWSIAGLDIDCKFSKDLGGWEIPMEMYLCAAHGERSGRADHVAVLTWMNDDTSQWAAGIVRITDERLRWKQERDAHGNRVRAYNRDNKRKLDYGAKSEVHWLWGGLQTDLPTNLLLHLKRETRKRILTAKLPGRASSGQQRVNQLFREVPDRLIGRQTVLTVAQQDDSPKRARDARIQLRRLGIVVLGHQGSHPHIARALELPVPIKGEWISTRLVPVCSDDARPKFSLDGQFWARAREDELHLEPVPAPDLPDKREIDDQSRSGVDFTS</sequence>
<dbReference type="InterPro" id="IPR015210">
    <property type="entry name" value="NaeI"/>
</dbReference>
<evidence type="ECO:0000256" key="4">
    <source>
        <dbReference type="SAM" id="MobiDB-lite"/>
    </source>
</evidence>
<dbReference type="Gene3D" id="3.40.600.10">
    <property type="entry name" value="DNA mismatch repair MutH/Restriction endonuclease, type II"/>
    <property type="match status" value="1"/>
</dbReference>
<feature type="domain" description="Type II restriction enzyme NaeI" evidence="5">
    <location>
        <begin position="88"/>
        <end position="384"/>
    </location>
</feature>
<organism evidence="6 7">
    <name type="scientific">Streptomyces antimycoticus</name>
    <dbReference type="NCBI Taxonomy" id="68175"/>
    <lineage>
        <taxon>Bacteria</taxon>
        <taxon>Bacillati</taxon>
        <taxon>Actinomycetota</taxon>
        <taxon>Actinomycetes</taxon>
        <taxon>Kitasatosporales</taxon>
        <taxon>Streptomycetaceae</taxon>
        <taxon>Streptomyces</taxon>
        <taxon>Streptomyces violaceusniger group</taxon>
    </lineage>
</organism>
<name>A0A499UND1_9ACTN</name>
<feature type="compositionally biased region" description="Basic and acidic residues" evidence="4">
    <location>
        <begin position="395"/>
        <end position="405"/>
    </location>
</feature>
<dbReference type="CDD" id="cd22338">
    <property type="entry name" value="NaeI-like"/>
    <property type="match status" value="1"/>
</dbReference>
<feature type="region of interest" description="Disordered" evidence="4">
    <location>
        <begin position="387"/>
        <end position="413"/>
    </location>
</feature>
<dbReference type="SUPFAM" id="SSF52980">
    <property type="entry name" value="Restriction endonuclease-like"/>
    <property type="match status" value="1"/>
</dbReference>
<protein>
    <recommendedName>
        <fullName evidence="5">Type II restriction enzyme NaeI domain-containing protein</fullName>
    </recommendedName>
</protein>
<dbReference type="InterPro" id="IPR036388">
    <property type="entry name" value="WH-like_DNA-bd_sf"/>
</dbReference>